<protein>
    <submittedName>
        <fullName evidence="1">Uncharacterized protein</fullName>
    </submittedName>
</protein>
<reference evidence="1" key="2">
    <citation type="submission" date="2020-09" db="EMBL/GenBank/DDBJ databases">
        <authorList>
            <person name="Sun Q."/>
            <person name="Kim S."/>
        </authorList>
    </citation>
    <scope>NUCLEOTIDE SEQUENCE</scope>
    <source>
        <strain evidence="1">KCTC 32296</strain>
    </source>
</reference>
<keyword evidence="2" id="KW-1185">Reference proteome</keyword>
<reference evidence="1" key="1">
    <citation type="journal article" date="2014" name="Int. J. Syst. Evol. Microbiol.">
        <title>Complete genome sequence of Corynebacterium casei LMG S-19264T (=DSM 44701T), isolated from a smear-ripened cheese.</title>
        <authorList>
            <consortium name="US DOE Joint Genome Institute (JGI-PGF)"/>
            <person name="Walter F."/>
            <person name="Albersmeier A."/>
            <person name="Kalinowski J."/>
            <person name="Ruckert C."/>
        </authorList>
    </citation>
    <scope>NUCLEOTIDE SEQUENCE</scope>
    <source>
        <strain evidence="1">KCTC 32296</strain>
    </source>
</reference>
<sequence length="113" mass="12840">MAESQEIITYTRALLAALDRSLSPERLAPYLGVAAQDRKHALHLYLWNARLSKSFLYPLNMAEVAIRNAMYNAISNEYADPNWLLNPPFPLTRHSRTSLDVCAACVVRRPRPT</sequence>
<gene>
    <name evidence="1" type="ORF">GCM10011273_17830</name>
</gene>
<proteinExistence type="predicted"/>
<name>A0A918Q4Z2_9CAUL</name>
<comment type="caution">
    <text evidence="1">The sequence shown here is derived from an EMBL/GenBank/DDBJ whole genome shotgun (WGS) entry which is preliminary data.</text>
</comment>
<dbReference type="RefSeq" id="WP_189486122.1">
    <property type="nucleotide sequence ID" value="NZ_BMZB01000002.1"/>
</dbReference>
<dbReference type="AlphaFoldDB" id="A0A918Q4Z2"/>
<evidence type="ECO:0000313" key="1">
    <source>
        <dbReference type="EMBL" id="GGZ32186.1"/>
    </source>
</evidence>
<dbReference type="Proteomes" id="UP000662572">
    <property type="component" value="Unassembled WGS sequence"/>
</dbReference>
<evidence type="ECO:0000313" key="2">
    <source>
        <dbReference type="Proteomes" id="UP000662572"/>
    </source>
</evidence>
<organism evidence="1 2">
    <name type="scientific">Asticcacaulis endophyticus</name>
    <dbReference type="NCBI Taxonomy" id="1395890"/>
    <lineage>
        <taxon>Bacteria</taxon>
        <taxon>Pseudomonadati</taxon>
        <taxon>Pseudomonadota</taxon>
        <taxon>Alphaproteobacteria</taxon>
        <taxon>Caulobacterales</taxon>
        <taxon>Caulobacteraceae</taxon>
        <taxon>Asticcacaulis</taxon>
    </lineage>
</organism>
<accession>A0A918Q4Z2</accession>
<dbReference type="EMBL" id="BMZB01000002">
    <property type="protein sequence ID" value="GGZ32186.1"/>
    <property type="molecule type" value="Genomic_DNA"/>
</dbReference>